<gene>
    <name evidence="3" type="ORF">DFR69_104307</name>
</gene>
<dbReference type="RefSeq" id="WP_110037854.1">
    <property type="nucleotide sequence ID" value="NZ_QGTL01000004.1"/>
</dbReference>
<dbReference type="PROSITE" id="PS51257">
    <property type="entry name" value="PROKAR_LIPOPROTEIN"/>
    <property type="match status" value="1"/>
</dbReference>
<dbReference type="Proteomes" id="UP000246410">
    <property type="component" value="Unassembled WGS sequence"/>
</dbReference>
<feature type="compositionally biased region" description="Pro residues" evidence="1">
    <location>
        <begin position="79"/>
        <end position="94"/>
    </location>
</feature>
<proteinExistence type="predicted"/>
<evidence type="ECO:0000313" key="4">
    <source>
        <dbReference type="Proteomes" id="UP000246410"/>
    </source>
</evidence>
<keyword evidence="4" id="KW-1185">Reference proteome</keyword>
<feature type="region of interest" description="Disordered" evidence="1">
    <location>
        <begin position="25"/>
        <end position="101"/>
    </location>
</feature>
<evidence type="ECO:0000256" key="1">
    <source>
        <dbReference type="SAM" id="MobiDB-lite"/>
    </source>
</evidence>
<evidence type="ECO:0000256" key="2">
    <source>
        <dbReference type="SAM" id="SignalP"/>
    </source>
</evidence>
<feature type="chain" id="PRO_5039383797" description="Subtilisin inhibitor-like" evidence="2">
    <location>
        <begin position="19"/>
        <end position="175"/>
    </location>
</feature>
<comment type="caution">
    <text evidence="3">The sequence shown here is derived from an EMBL/GenBank/DDBJ whole genome shotgun (WGS) entry which is preliminary data.</text>
</comment>
<feature type="compositionally biased region" description="Low complexity" evidence="1">
    <location>
        <begin position="34"/>
        <end position="47"/>
    </location>
</feature>
<sequence>MQTIRLAAGSVAALAVLAGVSGCGNDTKDDHSAHASSTTKAATTTRANLTGTAPLPSPSPTHPPAPEPSPVTTTSEAPPVTPTSDVPPVPPPYPEDVNCGPVTDAGGGSRTVIAVGNAAGRPGCTEAITVATTYVTTISPSDAMTVDGWQCHAQQSAETPSVCEKDGLLIALRAS</sequence>
<feature type="signal peptide" evidence="2">
    <location>
        <begin position="1"/>
        <end position="18"/>
    </location>
</feature>
<protein>
    <recommendedName>
        <fullName evidence="5">Subtilisin inhibitor-like</fullName>
    </recommendedName>
</protein>
<organism evidence="3 4">
    <name type="scientific">Nocardia neocaledoniensis</name>
    <dbReference type="NCBI Taxonomy" id="236511"/>
    <lineage>
        <taxon>Bacteria</taxon>
        <taxon>Bacillati</taxon>
        <taxon>Actinomycetota</taxon>
        <taxon>Actinomycetes</taxon>
        <taxon>Mycobacteriales</taxon>
        <taxon>Nocardiaceae</taxon>
        <taxon>Nocardia</taxon>
    </lineage>
</organism>
<feature type="compositionally biased region" description="Pro residues" evidence="1">
    <location>
        <begin position="55"/>
        <end position="69"/>
    </location>
</feature>
<reference evidence="3 4" key="1">
    <citation type="submission" date="2018-05" db="EMBL/GenBank/DDBJ databases">
        <title>Genomic Encyclopedia of Type Strains, Phase IV (KMG-IV): sequencing the most valuable type-strain genomes for metagenomic binning, comparative biology and taxonomic classification.</title>
        <authorList>
            <person name="Goeker M."/>
        </authorList>
    </citation>
    <scope>NUCLEOTIDE SEQUENCE [LARGE SCALE GENOMIC DNA]</scope>
    <source>
        <strain evidence="3 4">DSM 44717</strain>
    </source>
</reference>
<keyword evidence="2" id="KW-0732">Signal</keyword>
<evidence type="ECO:0008006" key="5">
    <source>
        <dbReference type="Google" id="ProtNLM"/>
    </source>
</evidence>
<dbReference type="EMBL" id="QGTL01000004">
    <property type="protein sequence ID" value="PWV76204.1"/>
    <property type="molecule type" value="Genomic_DNA"/>
</dbReference>
<evidence type="ECO:0000313" key="3">
    <source>
        <dbReference type="EMBL" id="PWV76204.1"/>
    </source>
</evidence>
<dbReference type="AlphaFoldDB" id="A0A317NNY3"/>
<accession>A0A317NNY3</accession>
<name>A0A317NNY3_9NOCA</name>